<dbReference type="Gene3D" id="2.60.40.1120">
    <property type="entry name" value="Carboxypeptidase-like, regulatory domain"/>
    <property type="match status" value="1"/>
</dbReference>
<reference evidence="1 2" key="1">
    <citation type="submission" date="2022-04" db="EMBL/GenBank/DDBJ databases">
        <title>The arsenic-methylating capacity of Chitinophaga filiformis YT5 during chitin decomposition.</title>
        <authorList>
            <person name="Chen G."/>
            <person name="Liang Y."/>
        </authorList>
    </citation>
    <scope>NUCLEOTIDE SEQUENCE [LARGE SCALE GENOMIC DNA]</scope>
    <source>
        <strain evidence="1 2">YT5</strain>
    </source>
</reference>
<dbReference type="SUPFAM" id="SSF49464">
    <property type="entry name" value="Carboxypeptidase regulatory domain-like"/>
    <property type="match status" value="1"/>
</dbReference>
<dbReference type="Proteomes" id="UP000830198">
    <property type="component" value="Chromosome"/>
</dbReference>
<gene>
    <name evidence="1" type="ORF">MYF79_05680</name>
</gene>
<evidence type="ECO:0000313" key="2">
    <source>
        <dbReference type="Proteomes" id="UP000830198"/>
    </source>
</evidence>
<organism evidence="1 2">
    <name type="scientific">Chitinophaga filiformis</name>
    <name type="common">Myxococcus filiformis</name>
    <name type="synonym">Flexibacter filiformis</name>
    <dbReference type="NCBI Taxonomy" id="104663"/>
    <lineage>
        <taxon>Bacteria</taxon>
        <taxon>Pseudomonadati</taxon>
        <taxon>Bacteroidota</taxon>
        <taxon>Chitinophagia</taxon>
        <taxon>Chitinophagales</taxon>
        <taxon>Chitinophagaceae</taxon>
        <taxon>Chitinophaga</taxon>
    </lineage>
</organism>
<keyword evidence="2" id="KW-1185">Reference proteome</keyword>
<dbReference type="RefSeq" id="WP_247812948.1">
    <property type="nucleotide sequence ID" value="NZ_CP095855.1"/>
</dbReference>
<name>A0ABY4I7U3_CHIFI</name>
<sequence>MKSSYTLSITTPCHELWNEMNPVDKGRFCQHCQQTVTDFSALSDAQLIELLKSKKASACGRFTADQLNRAIYAPVPEKRHKPYVSIAAVVAALSIAIPSVKAAVFTAKTEQTADGKQKRATYDITSENPVGFISGVIKTDKDHLPLPGATIKIKDRNVGAVTDEEGNFKLRIPPDFKEKVLILEVSFIGYAKKHVKVVLRKNSKPLDIMLKEDTTVLGGYGIHFITDNKQELSIWKKFTGTVRAILS</sequence>
<protein>
    <submittedName>
        <fullName evidence="1">Carboxypeptidase-like regulatory domain-containing protein</fullName>
    </submittedName>
</protein>
<accession>A0ABY4I7U3</accession>
<dbReference type="InterPro" id="IPR008969">
    <property type="entry name" value="CarboxyPept-like_regulatory"/>
</dbReference>
<dbReference type="EMBL" id="CP095855">
    <property type="protein sequence ID" value="UPK70786.1"/>
    <property type="molecule type" value="Genomic_DNA"/>
</dbReference>
<dbReference type="Pfam" id="PF13715">
    <property type="entry name" value="CarbopepD_reg_2"/>
    <property type="match status" value="1"/>
</dbReference>
<evidence type="ECO:0000313" key="1">
    <source>
        <dbReference type="EMBL" id="UPK70786.1"/>
    </source>
</evidence>
<proteinExistence type="predicted"/>